<dbReference type="SUPFAM" id="SSF51182">
    <property type="entry name" value="RmlC-like cupins"/>
    <property type="match status" value="1"/>
</dbReference>
<dbReference type="OrthoDB" id="9794183at2"/>
<dbReference type="InterPro" id="IPR011051">
    <property type="entry name" value="RmlC_Cupin_sf"/>
</dbReference>
<reference evidence="2 3" key="1">
    <citation type="submission" date="2018-01" db="EMBL/GenBank/DDBJ databases">
        <title>Deinococcus koreensis sp. nov., a radiation-resistant bacterium isolated from river water.</title>
        <authorList>
            <person name="Choi A."/>
        </authorList>
    </citation>
    <scope>NUCLEOTIDE SEQUENCE [LARGE SCALE GENOMIC DNA]</scope>
    <source>
        <strain evidence="2 3">SJW1-2</strain>
    </source>
</reference>
<evidence type="ECO:0000313" key="3">
    <source>
        <dbReference type="Proteomes" id="UP000236379"/>
    </source>
</evidence>
<dbReference type="AlphaFoldDB" id="A0A2K3UW33"/>
<dbReference type="InterPro" id="IPR014710">
    <property type="entry name" value="RmlC-like_jellyroll"/>
</dbReference>
<dbReference type="InterPro" id="IPR013096">
    <property type="entry name" value="Cupin_2"/>
</dbReference>
<dbReference type="Pfam" id="PF07883">
    <property type="entry name" value="Cupin_2"/>
    <property type="match status" value="1"/>
</dbReference>
<dbReference type="InterPro" id="IPR052044">
    <property type="entry name" value="PKS_Associated_Protein"/>
</dbReference>
<proteinExistence type="predicted"/>
<dbReference type="Gene3D" id="2.60.120.10">
    <property type="entry name" value="Jelly Rolls"/>
    <property type="match status" value="1"/>
</dbReference>
<evidence type="ECO:0000313" key="2">
    <source>
        <dbReference type="EMBL" id="PNY80730.1"/>
    </source>
</evidence>
<accession>A0A2K3UW33</accession>
<dbReference type="Proteomes" id="UP000236379">
    <property type="component" value="Unassembled WGS sequence"/>
</dbReference>
<keyword evidence="3" id="KW-1185">Reference proteome</keyword>
<dbReference type="GO" id="GO:0016853">
    <property type="term" value="F:isomerase activity"/>
    <property type="evidence" value="ECO:0007669"/>
    <property type="project" value="UniProtKB-KW"/>
</dbReference>
<comment type="caution">
    <text evidence="2">The sequence shown here is derived from an EMBL/GenBank/DDBJ whole genome shotgun (WGS) entry which is preliminary data.</text>
</comment>
<dbReference type="RefSeq" id="WP_103310823.1">
    <property type="nucleotide sequence ID" value="NZ_PPPD01000001.1"/>
</dbReference>
<name>A0A2K3UW33_9DEIO</name>
<dbReference type="PANTHER" id="PTHR36114">
    <property type="entry name" value="16.7 KDA PROTEIN IN WHIE LOCUS"/>
    <property type="match status" value="1"/>
</dbReference>
<dbReference type="CDD" id="cd02226">
    <property type="entry name" value="cupin_YdbB-like"/>
    <property type="match status" value="1"/>
</dbReference>
<organism evidence="2 3">
    <name type="scientific">Deinococcus koreensis</name>
    <dbReference type="NCBI Taxonomy" id="2054903"/>
    <lineage>
        <taxon>Bacteria</taxon>
        <taxon>Thermotogati</taxon>
        <taxon>Deinococcota</taxon>
        <taxon>Deinococci</taxon>
        <taxon>Deinococcales</taxon>
        <taxon>Deinococcaceae</taxon>
        <taxon>Deinococcus</taxon>
    </lineage>
</organism>
<keyword evidence="2" id="KW-0413">Isomerase</keyword>
<protein>
    <submittedName>
        <fullName evidence="2">Mannose-6-phosphate isomerase</fullName>
    </submittedName>
</protein>
<dbReference type="PANTHER" id="PTHR36114:SF1">
    <property type="entry name" value="16.7 KDA PROTEIN IN WHIE LOCUS"/>
    <property type="match status" value="1"/>
</dbReference>
<feature type="domain" description="Cupin type-2" evidence="1">
    <location>
        <begin position="44"/>
        <end position="98"/>
    </location>
</feature>
<dbReference type="EMBL" id="PPPD01000001">
    <property type="protein sequence ID" value="PNY80730.1"/>
    <property type="molecule type" value="Genomic_DNA"/>
</dbReference>
<gene>
    <name evidence="2" type="ORF">CVO96_04535</name>
</gene>
<sequence length="127" mass="14509">MSLPEVVPEVVRLQEKFDLFQEHWSPKVVGELNGQQVKLAKISGEFVWHSHEHEDELFLVTKGTLLMRFRDGERRIGVGEFIVVPRGVEHLPVAETPEVWMLMFEPAGTLNTGNVVNERTVAEPEHL</sequence>
<evidence type="ECO:0000259" key="1">
    <source>
        <dbReference type="Pfam" id="PF07883"/>
    </source>
</evidence>